<gene>
    <name evidence="1" type="ORF">J2Z66_004954</name>
</gene>
<sequence>MQETGHRHEKIKLDQTLQQLFKLSNKVTIQLINGLFGESFYELDVTDIHYEDSRFTLDNLERLEADLYITLRTRAGVFRYHIEFQTLKDSSMIIRMFKYGLEKAIRDRNMEMVVKTGKVVIKYPQQRVIFLEENKTISDTLSMHLRFDDGQELEYCVPVVKYWTYSAEELRARRLYALLPLQVFNVRAELKRIQRSKRPEEVKKQKILEQFQRLKDTIHKTLHMLNQLYEENELLFRDMEQMMKAATYITEHLYAHYDPYPELSKEVNKMWDTLIDPKVWKDGEREGMLKGKLEGKFEVARNMLKEGLEISMVARLTRLSEEEVERLLVE</sequence>
<name>A0ABS4J0G7_9BACL</name>
<dbReference type="Proteomes" id="UP001519287">
    <property type="component" value="Unassembled WGS sequence"/>
</dbReference>
<evidence type="ECO:0000313" key="1">
    <source>
        <dbReference type="EMBL" id="MBP1993333.1"/>
    </source>
</evidence>
<protein>
    <recommendedName>
        <fullName evidence="3">Transposase</fullName>
    </recommendedName>
</protein>
<comment type="caution">
    <text evidence="1">The sequence shown here is derived from an EMBL/GenBank/DDBJ whole genome shotgun (WGS) entry which is preliminary data.</text>
</comment>
<dbReference type="RefSeq" id="WP_209975091.1">
    <property type="nucleotide sequence ID" value="NZ_JAGGLB010000018.1"/>
</dbReference>
<reference evidence="1 2" key="1">
    <citation type="submission" date="2021-03" db="EMBL/GenBank/DDBJ databases">
        <title>Genomic Encyclopedia of Type Strains, Phase IV (KMG-IV): sequencing the most valuable type-strain genomes for metagenomic binning, comparative biology and taxonomic classification.</title>
        <authorList>
            <person name="Goeker M."/>
        </authorList>
    </citation>
    <scope>NUCLEOTIDE SEQUENCE [LARGE SCALE GENOMIC DNA]</scope>
    <source>
        <strain evidence="1 2">DSM 26048</strain>
    </source>
</reference>
<organism evidence="1 2">
    <name type="scientific">Paenibacillus eucommiae</name>
    <dbReference type="NCBI Taxonomy" id="1355755"/>
    <lineage>
        <taxon>Bacteria</taxon>
        <taxon>Bacillati</taxon>
        <taxon>Bacillota</taxon>
        <taxon>Bacilli</taxon>
        <taxon>Bacillales</taxon>
        <taxon>Paenibacillaceae</taxon>
        <taxon>Paenibacillus</taxon>
    </lineage>
</organism>
<dbReference type="EMBL" id="JAGGLB010000018">
    <property type="protein sequence ID" value="MBP1993333.1"/>
    <property type="molecule type" value="Genomic_DNA"/>
</dbReference>
<evidence type="ECO:0000313" key="2">
    <source>
        <dbReference type="Proteomes" id="UP001519287"/>
    </source>
</evidence>
<accession>A0ABS4J0G7</accession>
<keyword evidence="2" id="KW-1185">Reference proteome</keyword>
<evidence type="ECO:0008006" key="3">
    <source>
        <dbReference type="Google" id="ProtNLM"/>
    </source>
</evidence>
<proteinExistence type="predicted"/>